<protein>
    <submittedName>
        <fullName evidence="7">Venom serine carboxypeptidase</fullName>
    </submittedName>
</protein>
<keyword evidence="3" id="KW-0645">Protease</keyword>
<dbReference type="InterPro" id="IPR033124">
    <property type="entry name" value="Ser_caboxypep_his_AS"/>
</dbReference>
<reference evidence="7" key="2">
    <citation type="submission" date="2014-07" db="EMBL/GenBank/DDBJ databases">
        <authorList>
            <person name="Hull J."/>
        </authorList>
    </citation>
    <scope>NUCLEOTIDE SEQUENCE</scope>
</reference>
<dbReference type="GO" id="GO:0006508">
    <property type="term" value="P:proteolysis"/>
    <property type="evidence" value="ECO:0007669"/>
    <property type="project" value="UniProtKB-KW"/>
</dbReference>
<keyword evidence="2 7" id="KW-0121">Carboxypeptidase</keyword>
<dbReference type="InterPro" id="IPR001563">
    <property type="entry name" value="Peptidase_S10"/>
</dbReference>
<keyword evidence="4" id="KW-0732">Signal</keyword>
<dbReference type="PRINTS" id="PR00724">
    <property type="entry name" value="CRBOXYPTASEC"/>
</dbReference>
<evidence type="ECO:0000256" key="2">
    <source>
        <dbReference type="ARBA" id="ARBA00022645"/>
    </source>
</evidence>
<organism evidence="7">
    <name type="scientific">Lygus hesperus</name>
    <name type="common">Western plant bug</name>
    <dbReference type="NCBI Taxonomy" id="30085"/>
    <lineage>
        <taxon>Eukaryota</taxon>
        <taxon>Metazoa</taxon>
        <taxon>Ecdysozoa</taxon>
        <taxon>Arthropoda</taxon>
        <taxon>Hexapoda</taxon>
        <taxon>Insecta</taxon>
        <taxon>Pterygota</taxon>
        <taxon>Neoptera</taxon>
        <taxon>Paraneoptera</taxon>
        <taxon>Hemiptera</taxon>
        <taxon>Heteroptera</taxon>
        <taxon>Panheteroptera</taxon>
        <taxon>Cimicomorpha</taxon>
        <taxon>Miridae</taxon>
        <taxon>Mirini</taxon>
        <taxon>Lygus</taxon>
    </lineage>
</organism>
<dbReference type="SUPFAM" id="SSF53474">
    <property type="entry name" value="alpha/beta-Hydrolases"/>
    <property type="match status" value="1"/>
</dbReference>
<evidence type="ECO:0000256" key="6">
    <source>
        <dbReference type="ARBA" id="ARBA00023180"/>
    </source>
</evidence>
<sequence length="404" mass="45996">MFFWYVPTIAQSTTPENIPVILWLNGGPGASSLFGAFGELGPYKLGPDADLSRNKHSWIKFAHMLFIDNPVGTGFSFTRSKDGYSTNQTHYGHNLYETLVQFFKLFPNLQGNPLIISGASYAGKYVPALGYTIHKNNPTADLKLNLQGLAIGNGWVDPINMLNFGDILHPNGLLDINGYRQFTRIRNKVQELIRQKQFREAYDYYDLWILGDTTPYPTLYNNLTGLNNYFNFMKVGKLKAGGKTVPQKWIDFFHTKGYAANFNVGDQRFQRPIIVAESLREDILNTVADSLAVLMENYRVLIYNGLLDVKCGYALTENYLNKLKWKGSQDFKEAVRHHWYVKGKLAGYWKKTGKFVQLAVRDSGHSVPKDKPFWAEVMMNTFANNLPFESNPNSKSKGRKHQSK</sequence>
<evidence type="ECO:0000256" key="4">
    <source>
        <dbReference type="ARBA" id="ARBA00022729"/>
    </source>
</evidence>
<dbReference type="InterPro" id="IPR029058">
    <property type="entry name" value="AB_hydrolase_fold"/>
</dbReference>
<dbReference type="EMBL" id="GBHO01027316">
    <property type="protein sequence ID" value="JAG16288.1"/>
    <property type="molecule type" value="Transcribed_RNA"/>
</dbReference>
<reference evidence="8" key="3">
    <citation type="submission" date="2014-09" db="EMBL/GenBank/DDBJ databases">
        <authorList>
            <person name="Magalhaes I.L.F."/>
            <person name="Oliveira U."/>
            <person name="Santos F.R."/>
            <person name="Vidigal T.H.D.A."/>
            <person name="Brescovit A.D."/>
            <person name="Santos A.J."/>
        </authorList>
    </citation>
    <scope>NUCLEOTIDE SEQUENCE</scope>
</reference>
<dbReference type="PANTHER" id="PTHR11802:SF472">
    <property type="entry name" value="SERINE CARBOXYPEPTIDASE CPVL-RELATED"/>
    <property type="match status" value="1"/>
</dbReference>
<keyword evidence="5" id="KW-0378">Hydrolase</keyword>
<dbReference type="EMBL" id="GBRD01016164">
    <property type="protein sequence ID" value="JAG49662.1"/>
    <property type="molecule type" value="Transcribed_RNA"/>
</dbReference>
<evidence type="ECO:0000256" key="3">
    <source>
        <dbReference type="ARBA" id="ARBA00022670"/>
    </source>
</evidence>
<evidence type="ECO:0000256" key="1">
    <source>
        <dbReference type="ARBA" id="ARBA00009431"/>
    </source>
</evidence>
<dbReference type="PANTHER" id="PTHR11802">
    <property type="entry name" value="SERINE PROTEASE FAMILY S10 SERINE CARBOXYPEPTIDASE"/>
    <property type="match status" value="1"/>
</dbReference>
<keyword evidence="6" id="KW-0325">Glycoprotein</keyword>
<proteinExistence type="inferred from homology"/>
<reference evidence="7" key="1">
    <citation type="journal article" date="2014" name="PLoS ONE">
        <title>Transcriptome-Based Identification of ABC Transporters in the Western Tarnished Plant Bug Lygus hesperus.</title>
        <authorList>
            <person name="Hull J.J."/>
            <person name="Chaney K."/>
            <person name="Geib S.M."/>
            <person name="Fabrick J.A."/>
            <person name="Brent C.S."/>
            <person name="Walsh D."/>
            <person name="Lavine L.C."/>
        </authorList>
    </citation>
    <scope>NUCLEOTIDE SEQUENCE</scope>
</reference>
<dbReference type="Pfam" id="PF00450">
    <property type="entry name" value="Peptidase_S10"/>
    <property type="match status" value="1"/>
</dbReference>
<comment type="similarity">
    <text evidence="1">Belongs to the peptidase S10 family.</text>
</comment>
<dbReference type="PROSITE" id="PS00560">
    <property type="entry name" value="CARBOXYPEPT_SER_HIS"/>
    <property type="match status" value="1"/>
</dbReference>
<name>A0A0A9XBU1_LYGHE</name>
<evidence type="ECO:0000313" key="8">
    <source>
        <dbReference type="EMBL" id="JAG49662.1"/>
    </source>
</evidence>
<dbReference type="Gene3D" id="3.40.50.1820">
    <property type="entry name" value="alpha/beta hydrolase"/>
    <property type="match status" value="1"/>
</dbReference>
<dbReference type="AlphaFoldDB" id="A0A0A9XBU1"/>
<evidence type="ECO:0000256" key="5">
    <source>
        <dbReference type="ARBA" id="ARBA00022801"/>
    </source>
</evidence>
<evidence type="ECO:0000313" key="7">
    <source>
        <dbReference type="EMBL" id="JAG16288.1"/>
    </source>
</evidence>
<accession>A0A0A9XBU1</accession>
<gene>
    <name evidence="7" type="primary">VCP_15</name>
    <name evidence="7" type="ORF">CM83_30387</name>
</gene>
<dbReference type="GO" id="GO:0004185">
    <property type="term" value="F:serine-type carboxypeptidase activity"/>
    <property type="evidence" value="ECO:0007669"/>
    <property type="project" value="InterPro"/>
</dbReference>